<evidence type="ECO:0000256" key="2">
    <source>
        <dbReference type="ARBA" id="ARBA00022692"/>
    </source>
</evidence>
<feature type="transmembrane region" description="Helical" evidence="5">
    <location>
        <begin position="92"/>
        <end position="118"/>
    </location>
</feature>
<dbReference type="PANTHER" id="PTHR11360">
    <property type="entry name" value="MONOCARBOXYLATE TRANSPORTER"/>
    <property type="match status" value="1"/>
</dbReference>
<dbReference type="SUPFAM" id="SSF103473">
    <property type="entry name" value="MFS general substrate transporter"/>
    <property type="match status" value="1"/>
</dbReference>
<evidence type="ECO:0000313" key="7">
    <source>
        <dbReference type="EMBL" id="TYP88964.1"/>
    </source>
</evidence>
<keyword evidence="2 5" id="KW-0812">Transmembrane</keyword>
<dbReference type="Gene3D" id="1.20.1250.20">
    <property type="entry name" value="MFS general substrate transporter like domains"/>
    <property type="match status" value="1"/>
</dbReference>
<protein>
    <submittedName>
        <fullName evidence="7">Cyanate permease</fullName>
    </submittedName>
</protein>
<evidence type="ECO:0000256" key="4">
    <source>
        <dbReference type="ARBA" id="ARBA00023136"/>
    </source>
</evidence>
<sequence>MVAAGFAGMFVSFGIAYSFGAFLGPMAEEFGSGRGATSAFFALTSLTYFGLGALSGVAVDRYGPRRVLLVGAVALGTGLAATSVAGELWIGLLTYGLGVGIGVACAYVPMVAVVSGWFERRRTLAVGVTVTGIGLGTLAVAPLAAALIASIGWRQTHLVLGLAGAVVLGGCALVVQPPPVQTGPAALTLREAVRNRDYRRLYLASGLLSVALFVPFVHLPGYAVQEGADRVAAAALVGVIGAASIAGRLLLGVLAARSGALRVFQACFLTMGLSFTLWGLGGGYGVLLAFAVVLGVGYGGFVALGPAVVAERFGTTRLGGLLGVLYTSAGLGSALGAPLAGAAVDASGSYTPVIAGCLALGLAGFLTVLRVGRA</sequence>
<dbReference type="Proteomes" id="UP000322499">
    <property type="component" value="Unassembled WGS sequence"/>
</dbReference>
<dbReference type="InterPro" id="IPR011701">
    <property type="entry name" value="MFS"/>
</dbReference>
<name>A0A5S5D0U3_9ACTN</name>
<feature type="transmembrane region" description="Helical" evidence="5">
    <location>
        <begin position="125"/>
        <end position="153"/>
    </location>
</feature>
<gene>
    <name evidence="7" type="ORF">BD833_103120</name>
</gene>
<dbReference type="PROSITE" id="PS50850">
    <property type="entry name" value="MFS"/>
    <property type="match status" value="1"/>
</dbReference>
<feature type="transmembrane region" description="Helical" evidence="5">
    <location>
        <begin position="159"/>
        <end position="180"/>
    </location>
</feature>
<evidence type="ECO:0000256" key="1">
    <source>
        <dbReference type="ARBA" id="ARBA00004651"/>
    </source>
</evidence>
<evidence type="ECO:0000256" key="3">
    <source>
        <dbReference type="ARBA" id="ARBA00022989"/>
    </source>
</evidence>
<feature type="transmembrane region" description="Helical" evidence="5">
    <location>
        <begin position="231"/>
        <end position="251"/>
    </location>
</feature>
<keyword evidence="3 5" id="KW-1133">Transmembrane helix</keyword>
<feature type="transmembrane region" description="Helical" evidence="5">
    <location>
        <begin position="201"/>
        <end position="219"/>
    </location>
</feature>
<evidence type="ECO:0000259" key="6">
    <source>
        <dbReference type="PROSITE" id="PS50850"/>
    </source>
</evidence>
<dbReference type="GO" id="GO:0022857">
    <property type="term" value="F:transmembrane transporter activity"/>
    <property type="evidence" value="ECO:0007669"/>
    <property type="project" value="InterPro"/>
</dbReference>
<dbReference type="Pfam" id="PF07690">
    <property type="entry name" value="MFS_1"/>
    <property type="match status" value="1"/>
</dbReference>
<feature type="domain" description="Major facilitator superfamily (MFS) profile" evidence="6">
    <location>
        <begin position="1"/>
        <end position="374"/>
    </location>
</feature>
<feature type="transmembrane region" description="Helical" evidence="5">
    <location>
        <begin position="350"/>
        <end position="369"/>
    </location>
</feature>
<comment type="caution">
    <text evidence="7">The sequence shown here is derived from an EMBL/GenBank/DDBJ whole genome shotgun (WGS) entry which is preliminary data.</text>
</comment>
<organism evidence="7 8">
    <name type="scientific">Blastococcus xanthinilyticus</name>
    <dbReference type="NCBI Taxonomy" id="1564164"/>
    <lineage>
        <taxon>Bacteria</taxon>
        <taxon>Bacillati</taxon>
        <taxon>Actinomycetota</taxon>
        <taxon>Actinomycetes</taxon>
        <taxon>Geodermatophilales</taxon>
        <taxon>Geodermatophilaceae</taxon>
        <taxon>Blastococcus</taxon>
    </lineage>
</organism>
<dbReference type="InterPro" id="IPR020846">
    <property type="entry name" value="MFS_dom"/>
</dbReference>
<proteinExistence type="predicted"/>
<comment type="subcellular location">
    <subcellularLocation>
        <location evidence="1">Cell membrane</location>
        <topology evidence="1">Multi-pass membrane protein</topology>
    </subcellularLocation>
</comment>
<evidence type="ECO:0000256" key="5">
    <source>
        <dbReference type="SAM" id="Phobius"/>
    </source>
</evidence>
<evidence type="ECO:0000313" key="8">
    <source>
        <dbReference type="Proteomes" id="UP000322499"/>
    </source>
</evidence>
<accession>A0A5S5D0U3</accession>
<feature type="transmembrane region" description="Helical" evidence="5">
    <location>
        <begin position="321"/>
        <end position="344"/>
    </location>
</feature>
<keyword evidence="4 5" id="KW-0472">Membrane</keyword>
<dbReference type="AlphaFoldDB" id="A0A5S5D0U3"/>
<dbReference type="PANTHER" id="PTHR11360:SF284">
    <property type="entry name" value="EG:103B4.3 PROTEIN-RELATED"/>
    <property type="match status" value="1"/>
</dbReference>
<feature type="transmembrane region" description="Helical" evidence="5">
    <location>
        <begin position="36"/>
        <end position="55"/>
    </location>
</feature>
<feature type="transmembrane region" description="Helical" evidence="5">
    <location>
        <begin position="263"/>
        <end position="280"/>
    </location>
</feature>
<keyword evidence="8" id="KW-1185">Reference proteome</keyword>
<dbReference type="GO" id="GO:0005886">
    <property type="term" value="C:plasma membrane"/>
    <property type="evidence" value="ECO:0007669"/>
    <property type="project" value="UniProtKB-SubCell"/>
</dbReference>
<feature type="transmembrane region" description="Helical" evidence="5">
    <location>
        <begin position="286"/>
        <end position="309"/>
    </location>
</feature>
<dbReference type="EMBL" id="VNHW01000003">
    <property type="protein sequence ID" value="TYP88964.1"/>
    <property type="molecule type" value="Genomic_DNA"/>
</dbReference>
<feature type="transmembrane region" description="Helical" evidence="5">
    <location>
        <begin position="67"/>
        <end position="86"/>
    </location>
</feature>
<dbReference type="InterPro" id="IPR036259">
    <property type="entry name" value="MFS_trans_sf"/>
</dbReference>
<reference evidence="7 8" key="1">
    <citation type="submission" date="2019-07" db="EMBL/GenBank/DDBJ databases">
        <title>Genomic Encyclopedia of Archaeal and Bacterial Type Strains, Phase II (KMG-II): from individual species to whole genera.</title>
        <authorList>
            <person name="Goeker M."/>
        </authorList>
    </citation>
    <scope>NUCLEOTIDE SEQUENCE [LARGE SCALE GENOMIC DNA]</scope>
    <source>
        <strain evidence="7 8">DSM 46842</strain>
    </source>
</reference>
<dbReference type="InterPro" id="IPR050327">
    <property type="entry name" value="Proton-linked_MCT"/>
</dbReference>